<feature type="domain" description="6-hydroxymethylpterin diphosphokinase MptE-like" evidence="1">
    <location>
        <begin position="175"/>
        <end position="325"/>
    </location>
</feature>
<name>A0A7C9TNU8_9BURK</name>
<gene>
    <name evidence="2" type="ORF">G3A44_22390</name>
</gene>
<organism evidence="2 3">
    <name type="scientific">Ideonella livida</name>
    <dbReference type="NCBI Taxonomy" id="2707176"/>
    <lineage>
        <taxon>Bacteria</taxon>
        <taxon>Pseudomonadati</taxon>
        <taxon>Pseudomonadota</taxon>
        <taxon>Betaproteobacteria</taxon>
        <taxon>Burkholderiales</taxon>
        <taxon>Sphaerotilaceae</taxon>
        <taxon>Ideonella</taxon>
    </lineage>
</organism>
<reference evidence="2 3" key="1">
    <citation type="submission" date="2020-02" db="EMBL/GenBank/DDBJ databases">
        <title>Ideonella bacterium strain TBM-1.</title>
        <authorList>
            <person name="Chen W.-M."/>
        </authorList>
    </citation>
    <scope>NUCLEOTIDE SEQUENCE [LARGE SCALE GENOMIC DNA]</scope>
    <source>
        <strain evidence="2 3">TBM-1</strain>
    </source>
</reference>
<accession>A0A7C9TNU8</accession>
<dbReference type="AlphaFoldDB" id="A0A7C9TNU8"/>
<dbReference type="InterPro" id="IPR002826">
    <property type="entry name" value="MptE-like"/>
</dbReference>
<evidence type="ECO:0000313" key="2">
    <source>
        <dbReference type="EMBL" id="NDY93945.1"/>
    </source>
</evidence>
<dbReference type="Pfam" id="PF01973">
    <property type="entry name" value="MptE-like"/>
    <property type="match status" value="1"/>
</dbReference>
<sequence>RLALLAGVAAEPARCLRNAALFFGIGVQDVPLPDEGMAGSQAYYLFWQQRLKAGGGSGLPRVAGATPAANAASWPAAARAVPGALAVAAGPSPAAGLAQALAAPFAQARYQVEDAPAPAEADLEALKAGLVKSLPFQSEIYLPTAKLPLTEQVSGLRRVNSLIRPENLAASQQRFEALRQRLQAQGLKRVFVIGNGPSLKQTDLRLLKDEVTIGFNGIFLHEHFTPTIYVVEDHLVAEDRVREIHDYECPVKVFPSYLGYCIRPQANTIFLNHLPRVSYPVDTDFSAEAGRITYTGGTVTYTGLQIAASLGAEEIILIGVDASYQVHQVSRDTGYGTGVLTSQADDTNHFDPRYFGKGYRWHDPNVHTMLQAYRKARNWARGRGVAIRNATLGGQLEVFPRVDFHELFPRPQVWPRLAVVDFTSVERLSATGVVKKNLLQGWPKASQFHLWADEKARLIAFQSVPHDLYADGADDESVWPAFRSLVEYDPEVLYLRPTLDREPMTAVQLVAAATLGKPWLVHYMDDWLVKARHVRSAPVARAHAEVMGWLFRHAAQVLSICDKMSEHLVRTWDLPAHRVASIHNTMQPCEARRRPGTDPTVRTVRFFGGLEPDMGLGTLQRLAAEVERVNAAGTLPWRLQLEIVTGAHAIQKHQATFAPYAGTRLLPQLPDYQDYLDALASSDLNLICYNFDATSLDYVRFSLANKLPELLSVPAPFMAIGHGGIGTMELLRDAGYPLTVTDEGFDLAAAMRLAFEPSEAQVEAYQAAMKALREEFSAEKHRFGLHSLMRRAATEGLAAGLPPPPLAALSTIVHAAQARLKNSQDLDCLMRLPLVPAAVLQPALARVRVHGLEWTVREEFKLLGNQAGKAEQLAAGDTALQARALAFLIASLGHDRYQAVNDVVRAWLRQAFALPAAA</sequence>
<dbReference type="RefSeq" id="WP_163459971.1">
    <property type="nucleotide sequence ID" value="NZ_JAAGOH010000054.1"/>
</dbReference>
<evidence type="ECO:0000313" key="3">
    <source>
        <dbReference type="Proteomes" id="UP000484255"/>
    </source>
</evidence>
<proteinExistence type="predicted"/>
<dbReference type="Gene3D" id="3.90.1480.10">
    <property type="entry name" value="Alpha-2,3-sialyltransferase"/>
    <property type="match status" value="1"/>
</dbReference>
<protein>
    <submittedName>
        <fullName evidence="2">DUF115 domain-containing protein</fullName>
    </submittedName>
</protein>
<dbReference type="Proteomes" id="UP000484255">
    <property type="component" value="Unassembled WGS sequence"/>
</dbReference>
<evidence type="ECO:0000259" key="1">
    <source>
        <dbReference type="Pfam" id="PF01973"/>
    </source>
</evidence>
<dbReference type="SUPFAM" id="SSF53756">
    <property type="entry name" value="UDP-Glycosyltransferase/glycogen phosphorylase"/>
    <property type="match status" value="1"/>
</dbReference>
<feature type="non-terminal residue" evidence="2">
    <location>
        <position position="1"/>
    </location>
</feature>
<comment type="caution">
    <text evidence="2">The sequence shown here is derived from an EMBL/GenBank/DDBJ whole genome shotgun (WGS) entry which is preliminary data.</text>
</comment>
<dbReference type="EMBL" id="JAAGOH010000054">
    <property type="protein sequence ID" value="NDY93945.1"/>
    <property type="molecule type" value="Genomic_DNA"/>
</dbReference>
<keyword evidence="3" id="KW-1185">Reference proteome</keyword>